<dbReference type="Gene3D" id="1.20.1740.10">
    <property type="entry name" value="Amino acid/polyamine transporter I"/>
    <property type="match status" value="1"/>
</dbReference>
<proteinExistence type="predicted"/>
<dbReference type="WBParaSite" id="Hba_07683">
    <property type="protein sequence ID" value="Hba_07683"/>
    <property type="gene ID" value="Hba_07683"/>
</dbReference>
<dbReference type="AlphaFoldDB" id="A0A1I7WRB5"/>
<evidence type="ECO:0000313" key="2">
    <source>
        <dbReference type="Proteomes" id="UP000095283"/>
    </source>
</evidence>
<keyword evidence="1" id="KW-0472">Membrane</keyword>
<accession>A0A1I7WRB5</accession>
<evidence type="ECO:0000256" key="1">
    <source>
        <dbReference type="SAM" id="Phobius"/>
    </source>
</evidence>
<organism evidence="2 3">
    <name type="scientific">Heterorhabditis bacteriophora</name>
    <name type="common">Entomopathogenic nematode worm</name>
    <dbReference type="NCBI Taxonomy" id="37862"/>
    <lineage>
        <taxon>Eukaryota</taxon>
        <taxon>Metazoa</taxon>
        <taxon>Ecdysozoa</taxon>
        <taxon>Nematoda</taxon>
        <taxon>Chromadorea</taxon>
        <taxon>Rhabditida</taxon>
        <taxon>Rhabditina</taxon>
        <taxon>Rhabditomorpha</taxon>
        <taxon>Strongyloidea</taxon>
        <taxon>Heterorhabditidae</taxon>
        <taxon>Heterorhabditis</taxon>
    </lineage>
</organism>
<keyword evidence="2" id="KW-1185">Reference proteome</keyword>
<protein>
    <submittedName>
        <fullName evidence="3">Nucleos_tra2_N domain-containing protein</fullName>
    </submittedName>
</protein>
<feature type="transmembrane region" description="Helical" evidence="1">
    <location>
        <begin position="87"/>
        <end position="109"/>
    </location>
</feature>
<keyword evidence="1" id="KW-0812">Transmembrane</keyword>
<dbReference type="Proteomes" id="UP000095283">
    <property type="component" value="Unplaced"/>
</dbReference>
<evidence type="ECO:0000313" key="3">
    <source>
        <dbReference type="WBParaSite" id="Hba_07683"/>
    </source>
</evidence>
<feature type="transmembrane region" description="Helical" evidence="1">
    <location>
        <begin position="33"/>
        <end position="50"/>
    </location>
</feature>
<name>A0A1I7WRB5_HETBA</name>
<feature type="transmembrane region" description="Helical" evidence="1">
    <location>
        <begin position="62"/>
        <end position="81"/>
    </location>
</feature>
<keyword evidence="1" id="KW-1133">Transmembrane helix</keyword>
<reference evidence="3" key="1">
    <citation type="submission" date="2016-11" db="UniProtKB">
        <authorList>
            <consortium name="WormBaseParasite"/>
        </authorList>
    </citation>
    <scope>IDENTIFICATION</scope>
</reference>
<sequence>MSIRASGVEIREWIIINLRKRWTFENQNRIDTLLGNNILILVTWMNFFSLSKFAARFQIVATVAKLLSCFLIIVTGFYYYYVKGEHTLRLIITIISLYYSVPVCIIDCFP</sequence>